<comment type="caution">
    <text evidence="2">The sequence shown here is derived from an EMBL/GenBank/DDBJ whole genome shotgun (WGS) entry which is preliminary data.</text>
</comment>
<evidence type="ECO:0000256" key="1">
    <source>
        <dbReference type="SAM" id="MobiDB-lite"/>
    </source>
</evidence>
<evidence type="ECO:0000313" key="3">
    <source>
        <dbReference type="EMBL" id="CAL4783098.1"/>
    </source>
</evidence>
<feature type="region of interest" description="Disordered" evidence="1">
    <location>
        <begin position="173"/>
        <end position="230"/>
    </location>
</feature>
<evidence type="ECO:0000313" key="2">
    <source>
        <dbReference type="EMBL" id="CAI3995786.1"/>
    </source>
</evidence>
<proteinExistence type="predicted"/>
<accession>A0A9P1CT13</accession>
<evidence type="ECO:0000313" key="4">
    <source>
        <dbReference type="Proteomes" id="UP001152797"/>
    </source>
</evidence>
<keyword evidence="4" id="KW-1185">Reference proteome</keyword>
<feature type="compositionally biased region" description="Basic and acidic residues" evidence="1">
    <location>
        <begin position="34"/>
        <end position="48"/>
    </location>
</feature>
<feature type="region of interest" description="Disordered" evidence="1">
    <location>
        <begin position="247"/>
        <end position="281"/>
    </location>
</feature>
<organism evidence="2">
    <name type="scientific">Cladocopium goreaui</name>
    <dbReference type="NCBI Taxonomy" id="2562237"/>
    <lineage>
        <taxon>Eukaryota</taxon>
        <taxon>Sar</taxon>
        <taxon>Alveolata</taxon>
        <taxon>Dinophyceae</taxon>
        <taxon>Suessiales</taxon>
        <taxon>Symbiodiniaceae</taxon>
        <taxon>Cladocopium</taxon>
    </lineage>
</organism>
<sequence>MLWSSSWKYTSSGTTWLPQETKQKALGSSWTLRSEPEPKLGALDETRPSQRPPVAPFHGLGINTGGPFSRTSHTPRSTQRHISMRVSWPNLEIERADVEAMDWWFSEMESQLAVAVPDARCLYPWFQQYPDLREVEKELTSSFTFHDFKQGWNFVDFSNYSCWYEEQVRRSSNRSEAEPSWPASLETDPASHPRAPQGQSCDSRPCPQLSRPLRTDPKDSRRSSESRTSLGYSIASSALSFALPRTTSLTPRCTQTGPASANRVSSTGLRQTAQGQCHSAR</sequence>
<reference evidence="3 4" key="2">
    <citation type="submission" date="2024-05" db="EMBL/GenBank/DDBJ databases">
        <authorList>
            <person name="Chen Y."/>
            <person name="Shah S."/>
            <person name="Dougan E. K."/>
            <person name="Thang M."/>
            <person name="Chan C."/>
        </authorList>
    </citation>
    <scope>NUCLEOTIDE SEQUENCE [LARGE SCALE GENOMIC DNA]</scope>
</reference>
<dbReference type="EMBL" id="CAMXCT010002113">
    <property type="protein sequence ID" value="CAI3995786.1"/>
    <property type="molecule type" value="Genomic_DNA"/>
</dbReference>
<gene>
    <name evidence="2" type="ORF">C1SCF055_LOCUS22312</name>
</gene>
<dbReference type="EMBL" id="CAMXCT030002113">
    <property type="protein sequence ID" value="CAL4783098.1"/>
    <property type="molecule type" value="Genomic_DNA"/>
</dbReference>
<name>A0A9P1CT13_9DINO</name>
<dbReference type="OrthoDB" id="412731at2759"/>
<dbReference type="Proteomes" id="UP001152797">
    <property type="component" value="Unassembled WGS sequence"/>
</dbReference>
<dbReference type="AlphaFoldDB" id="A0A9P1CT13"/>
<protein>
    <submittedName>
        <fullName evidence="2">Uncharacterized protein</fullName>
    </submittedName>
</protein>
<feature type="region of interest" description="Disordered" evidence="1">
    <location>
        <begin position="26"/>
        <end position="51"/>
    </location>
</feature>
<dbReference type="EMBL" id="CAMXCT020002113">
    <property type="protein sequence ID" value="CAL1149161.1"/>
    <property type="molecule type" value="Genomic_DNA"/>
</dbReference>
<reference evidence="2" key="1">
    <citation type="submission" date="2022-10" db="EMBL/GenBank/DDBJ databases">
        <authorList>
            <person name="Chen Y."/>
            <person name="Dougan E. K."/>
            <person name="Chan C."/>
            <person name="Rhodes N."/>
            <person name="Thang M."/>
        </authorList>
    </citation>
    <scope>NUCLEOTIDE SEQUENCE</scope>
</reference>
<feature type="compositionally biased region" description="Basic and acidic residues" evidence="1">
    <location>
        <begin position="213"/>
        <end position="225"/>
    </location>
</feature>